<organism evidence="6 7">
    <name type="scientific">Maricaulis salignorans</name>
    <dbReference type="NCBI Taxonomy" id="144026"/>
    <lineage>
        <taxon>Bacteria</taxon>
        <taxon>Pseudomonadati</taxon>
        <taxon>Pseudomonadota</taxon>
        <taxon>Alphaproteobacteria</taxon>
        <taxon>Maricaulales</taxon>
        <taxon>Maricaulaceae</taxon>
        <taxon>Maricaulis</taxon>
    </lineage>
</organism>
<evidence type="ECO:0000313" key="6">
    <source>
        <dbReference type="EMBL" id="SDM25078.1"/>
    </source>
</evidence>
<dbReference type="InterPro" id="IPR050570">
    <property type="entry name" value="Cell_wall_metabolism_enzyme"/>
</dbReference>
<feature type="domain" description="Peptidase M56" evidence="5">
    <location>
        <begin position="39"/>
        <end position="280"/>
    </location>
</feature>
<dbReference type="CDD" id="cd07341">
    <property type="entry name" value="M56_BlaR1_MecR1_like"/>
    <property type="match status" value="1"/>
</dbReference>
<feature type="transmembrane region" description="Helical" evidence="3">
    <location>
        <begin position="297"/>
        <end position="317"/>
    </location>
</feature>
<keyword evidence="3" id="KW-1133">Transmembrane helix</keyword>
<feature type="region of interest" description="Disordered" evidence="2">
    <location>
        <begin position="407"/>
        <end position="438"/>
    </location>
</feature>
<dbReference type="EMBL" id="FNHG01000007">
    <property type="protein sequence ID" value="SDM25078.1"/>
    <property type="molecule type" value="Genomic_DNA"/>
</dbReference>
<feature type="transmembrane region" description="Helical" evidence="3">
    <location>
        <begin position="43"/>
        <end position="61"/>
    </location>
</feature>
<protein>
    <submittedName>
        <fullName evidence="6">BlaR1 peptidase M56</fullName>
    </submittedName>
</protein>
<keyword evidence="3" id="KW-0812">Transmembrane</keyword>
<accession>A0A1G9RP59</accession>
<keyword evidence="7" id="KW-1185">Reference proteome</keyword>
<dbReference type="RefSeq" id="WP_091769326.1">
    <property type="nucleotide sequence ID" value="NZ_FNHG01000007.1"/>
</dbReference>
<feature type="transmembrane region" description="Helical" evidence="3">
    <location>
        <begin position="6"/>
        <end position="31"/>
    </location>
</feature>
<dbReference type="InterPro" id="IPR016047">
    <property type="entry name" value="M23ase_b-sheet_dom"/>
</dbReference>
<evidence type="ECO:0000259" key="5">
    <source>
        <dbReference type="Pfam" id="PF05569"/>
    </source>
</evidence>
<evidence type="ECO:0000256" key="1">
    <source>
        <dbReference type="ARBA" id="ARBA00022729"/>
    </source>
</evidence>
<dbReference type="CDD" id="cd12797">
    <property type="entry name" value="M23_peptidase"/>
    <property type="match status" value="1"/>
</dbReference>
<evidence type="ECO:0000313" key="7">
    <source>
        <dbReference type="Proteomes" id="UP000199759"/>
    </source>
</evidence>
<proteinExistence type="predicted"/>
<feature type="compositionally biased region" description="Low complexity" evidence="2">
    <location>
        <begin position="412"/>
        <end position="435"/>
    </location>
</feature>
<feature type="domain" description="M23ase beta-sheet core" evidence="4">
    <location>
        <begin position="463"/>
        <end position="561"/>
    </location>
</feature>
<gene>
    <name evidence="6" type="ORF">SAMN04488568_107101</name>
</gene>
<feature type="transmembrane region" description="Helical" evidence="3">
    <location>
        <begin position="102"/>
        <end position="123"/>
    </location>
</feature>
<dbReference type="SUPFAM" id="SSF51261">
    <property type="entry name" value="Duplicated hybrid motif"/>
    <property type="match status" value="1"/>
</dbReference>
<dbReference type="STRING" id="144026.SAMN04488568_107101"/>
<dbReference type="Proteomes" id="UP000199759">
    <property type="component" value="Unassembled WGS sequence"/>
</dbReference>
<dbReference type="Pfam" id="PF05569">
    <property type="entry name" value="Peptidase_M56"/>
    <property type="match status" value="1"/>
</dbReference>
<dbReference type="Gene3D" id="2.70.70.10">
    <property type="entry name" value="Glucose Permease (Domain IIA)"/>
    <property type="match status" value="1"/>
</dbReference>
<keyword evidence="3" id="KW-0472">Membrane</keyword>
<dbReference type="InterPro" id="IPR011055">
    <property type="entry name" value="Dup_hybrid_motif"/>
</dbReference>
<dbReference type="Pfam" id="PF01551">
    <property type="entry name" value="Peptidase_M23"/>
    <property type="match status" value="1"/>
</dbReference>
<reference evidence="6 7" key="1">
    <citation type="submission" date="2016-10" db="EMBL/GenBank/DDBJ databases">
        <authorList>
            <person name="de Groot N.N."/>
        </authorList>
    </citation>
    <scope>NUCLEOTIDE SEQUENCE [LARGE SCALE GENOMIC DNA]</scope>
    <source>
        <strain evidence="6 7">DSM 16077</strain>
    </source>
</reference>
<name>A0A1G9RP59_9PROT</name>
<dbReference type="PANTHER" id="PTHR21666">
    <property type="entry name" value="PEPTIDASE-RELATED"/>
    <property type="match status" value="1"/>
</dbReference>
<evidence type="ECO:0000259" key="4">
    <source>
        <dbReference type="Pfam" id="PF01551"/>
    </source>
</evidence>
<dbReference type="OrthoDB" id="9805070at2"/>
<dbReference type="PANTHER" id="PTHR21666:SF289">
    <property type="entry name" value="L-ALA--D-GLU ENDOPEPTIDASE"/>
    <property type="match status" value="1"/>
</dbReference>
<dbReference type="InterPro" id="IPR008756">
    <property type="entry name" value="Peptidase_M56"/>
</dbReference>
<evidence type="ECO:0000256" key="2">
    <source>
        <dbReference type="SAM" id="MobiDB-lite"/>
    </source>
</evidence>
<dbReference type="GO" id="GO:0004222">
    <property type="term" value="F:metalloendopeptidase activity"/>
    <property type="evidence" value="ECO:0007669"/>
    <property type="project" value="TreeGrafter"/>
</dbReference>
<evidence type="ECO:0000256" key="3">
    <source>
        <dbReference type="SAM" id="Phobius"/>
    </source>
</evidence>
<dbReference type="AlphaFoldDB" id="A0A1G9RP59"/>
<sequence>MSGLLTALLLGGALTLLAAGLTWLAGLVLQARAGQSSPALWRSARLVAILPLLLAPVLFAIPQTLPPLPALEFMDELALDRPETAPVRDVPAVTPAAVTLPALQTLLAAVYAIGLMASLLFALRRHYHRRHLLAHSRVADASERSLLDREAGKLGLSAPEMRLCPNAVSPFLTGWRGVIVAPERLMQSPERARHALVHELCHLRRGDERDRLLGSALTILLWFNWPLRQIECELDAAREIACDSDAVEALGRTQCKAYAATLIESMRSSAQPVSAFGPHNRRQREMRIRSILSGGQTVKHSLLTAGALLLLAVPVAYAQTTLTPRRVVSAPVEQIAPLVEARVLAQAYGQAERFEAALPNAAAVDRTAPDDGQNQSLMLAHRLQSGMNVEASTSAALIAEPVAPEVAPRQKASSPSPAPVAAAAPAATPQPVAAPDLSGSIVTGRITSAYGPRPARPAGSPVFHGGTDIAASTGTAISAPGAGTVVHAEMGYNGSERWGNTVEIDHGDGWSTVYAHLDAIGVASGQSVAPGQQIGTVGTTGASTGPHVHVELHFNGERVDPAGYLTGLD</sequence>
<keyword evidence="1" id="KW-0732">Signal</keyword>